<dbReference type="RefSeq" id="WP_344663804.1">
    <property type="nucleotide sequence ID" value="NZ_BAAAQN010000002.1"/>
</dbReference>
<dbReference type="Pfam" id="PF13560">
    <property type="entry name" value="HTH_31"/>
    <property type="match status" value="1"/>
</dbReference>
<dbReference type="InterPro" id="IPR010982">
    <property type="entry name" value="Lambda_DNA-bd_dom_sf"/>
</dbReference>
<feature type="domain" description="HTH cro/C1-type" evidence="1">
    <location>
        <begin position="35"/>
        <end position="92"/>
    </location>
</feature>
<dbReference type="EMBL" id="BAAAQN010000002">
    <property type="protein sequence ID" value="GAA2013298.1"/>
    <property type="molecule type" value="Genomic_DNA"/>
</dbReference>
<evidence type="ECO:0000313" key="2">
    <source>
        <dbReference type="EMBL" id="GAA2013298.1"/>
    </source>
</evidence>
<proteinExistence type="predicted"/>
<organism evidence="2 3">
    <name type="scientific">Catenulispora yoronensis</name>
    <dbReference type="NCBI Taxonomy" id="450799"/>
    <lineage>
        <taxon>Bacteria</taxon>
        <taxon>Bacillati</taxon>
        <taxon>Actinomycetota</taxon>
        <taxon>Actinomycetes</taxon>
        <taxon>Catenulisporales</taxon>
        <taxon>Catenulisporaceae</taxon>
        <taxon>Catenulispora</taxon>
    </lineage>
</organism>
<dbReference type="InterPro" id="IPR001387">
    <property type="entry name" value="Cro/C1-type_HTH"/>
</dbReference>
<protein>
    <recommendedName>
        <fullName evidence="1">HTH cro/C1-type domain-containing protein</fullName>
    </recommendedName>
</protein>
<keyword evidence="3" id="KW-1185">Reference proteome</keyword>
<dbReference type="SMART" id="SM00530">
    <property type="entry name" value="HTH_XRE"/>
    <property type="match status" value="1"/>
</dbReference>
<evidence type="ECO:0000313" key="3">
    <source>
        <dbReference type="Proteomes" id="UP001500751"/>
    </source>
</evidence>
<sequence length="293" mass="32880">MARLRIEALRSVLGVLELIEPEEQAQQRSDLAAALKELRLASGLSGERLAVRTGMSQTKISRIETGRTLPSVFDVQAIVRALEVPKHEADELLTLARSANTEFHDVRSSRRRGLEHRQRELAKLEQDSHEIRFFLPTMLTGLLHTPEYARASMTNPQAAATAKRLERQGILYDREKRFTFLMTESAVRWPILGAEGMAVQTDHLASVANLTSVRMGVIPTKPVCPLPSLLSVFVVYDERLATAETYGGLVVMRDPRDVAIHLERFRLFEQHAFWGTEATDLLASIAAEFRARA</sequence>
<dbReference type="SUPFAM" id="SSF47413">
    <property type="entry name" value="lambda repressor-like DNA-binding domains"/>
    <property type="match status" value="1"/>
</dbReference>
<name>A0ABP5F1L3_9ACTN</name>
<dbReference type="PROSITE" id="PS50943">
    <property type="entry name" value="HTH_CROC1"/>
    <property type="match status" value="1"/>
</dbReference>
<accession>A0ABP5F1L3</accession>
<dbReference type="Proteomes" id="UP001500751">
    <property type="component" value="Unassembled WGS sequence"/>
</dbReference>
<dbReference type="InterPro" id="IPR043917">
    <property type="entry name" value="DUF5753"/>
</dbReference>
<gene>
    <name evidence="2" type="ORF">GCM10009839_04990</name>
</gene>
<dbReference type="Pfam" id="PF19054">
    <property type="entry name" value="DUF5753"/>
    <property type="match status" value="1"/>
</dbReference>
<evidence type="ECO:0000259" key="1">
    <source>
        <dbReference type="PROSITE" id="PS50943"/>
    </source>
</evidence>
<comment type="caution">
    <text evidence="2">The sequence shown here is derived from an EMBL/GenBank/DDBJ whole genome shotgun (WGS) entry which is preliminary data.</text>
</comment>
<dbReference type="Gene3D" id="1.10.260.40">
    <property type="entry name" value="lambda repressor-like DNA-binding domains"/>
    <property type="match status" value="1"/>
</dbReference>
<reference evidence="3" key="1">
    <citation type="journal article" date="2019" name="Int. J. Syst. Evol. Microbiol.">
        <title>The Global Catalogue of Microorganisms (GCM) 10K type strain sequencing project: providing services to taxonomists for standard genome sequencing and annotation.</title>
        <authorList>
            <consortium name="The Broad Institute Genomics Platform"/>
            <consortium name="The Broad Institute Genome Sequencing Center for Infectious Disease"/>
            <person name="Wu L."/>
            <person name="Ma J."/>
        </authorList>
    </citation>
    <scope>NUCLEOTIDE SEQUENCE [LARGE SCALE GENOMIC DNA]</scope>
    <source>
        <strain evidence="3">JCM 16014</strain>
    </source>
</reference>
<dbReference type="CDD" id="cd00093">
    <property type="entry name" value="HTH_XRE"/>
    <property type="match status" value="1"/>
</dbReference>